<dbReference type="Gene3D" id="2.10.230.10">
    <property type="entry name" value="Heat shock protein DnaJ, cysteine-rich domain"/>
    <property type="match status" value="1"/>
</dbReference>
<dbReference type="InterPro" id="IPR008971">
    <property type="entry name" value="HSP40/DnaJ_pept-bd"/>
</dbReference>
<dbReference type="InterPro" id="IPR036410">
    <property type="entry name" value="HSP_DnaJ_Cys-rich_dom_sf"/>
</dbReference>
<dbReference type="SUPFAM" id="SSF57938">
    <property type="entry name" value="DnaJ/Hsp40 cysteine-rich domain"/>
    <property type="match status" value="1"/>
</dbReference>
<dbReference type="InterPro" id="IPR001623">
    <property type="entry name" value="DnaJ_domain"/>
</dbReference>
<dbReference type="GO" id="GO:0051082">
    <property type="term" value="F:unfolded protein binding"/>
    <property type="evidence" value="ECO:0007669"/>
    <property type="project" value="InterPro"/>
</dbReference>
<proteinExistence type="inferred from homology"/>
<evidence type="ECO:0000256" key="6">
    <source>
        <dbReference type="SAM" id="SignalP"/>
    </source>
</evidence>
<dbReference type="SUPFAM" id="SSF49493">
    <property type="entry name" value="HSP40/DnaJ peptide-binding domain"/>
    <property type="match status" value="2"/>
</dbReference>
<gene>
    <name evidence="9" type="ORF">SteCoe_9677</name>
</gene>
<dbReference type="InterPro" id="IPR044713">
    <property type="entry name" value="DNJA1/2-like"/>
</dbReference>
<feature type="domain" description="J" evidence="7">
    <location>
        <begin position="18"/>
        <end position="83"/>
    </location>
</feature>
<dbReference type="FunFam" id="2.60.260.20:FF:000013">
    <property type="entry name" value="DnaJ subfamily B member 11"/>
    <property type="match status" value="1"/>
</dbReference>
<keyword evidence="2" id="KW-0677">Repeat</keyword>
<dbReference type="GO" id="GO:0006457">
    <property type="term" value="P:protein folding"/>
    <property type="evidence" value="ECO:0007669"/>
    <property type="project" value="InterPro"/>
</dbReference>
<dbReference type="Gene3D" id="2.60.260.20">
    <property type="entry name" value="Urease metallochaperone UreE, N-terminal domain"/>
    <property type="match status" value="2"/>
</dbReference>
<dbReference type="GO" id="GO:0009408">
    <property type="term" value="P:response to heat"/>
    <property type="evidence" value="ECO:0007669"/>
    <property type="project" value="InterPro"/>
</dbReference>
<dbReference type="PRINTS" id="PR00625">
    <property type="entry name" value="JDOMAIN"/>
</dbReference>
<evidence type="ECO:0008006" key="11">
    <source>
        <dbReference type="Google" id="ProtNLM"/>
    </source>
</evidence>
<dbReference type="InterPro" id="IPR036869">
    <property type="entry name" value="J_dom_sf"/>
</dbReference>
<evidence type="ECO:0000256" key="2">
    <source>
        <dbReference type="ARBA" id="ARBA00022737"/>
    </source>
</evidence>
<evidence type="ECO:0000256" key="5">
    <source>
        <dbReference type="PROSITE-ProRule" id="PRU00546"/>
    </source>
</evidence>
<dbReference type="Pfam" id="PF00226">
    <property type="entry name" value="DnaJ"/>
    <property type="match status" value="1"/>
</dbReference>
<dbReference type="EMBL" id="MPUH01000152">
    <property type="protein sequence ID" value="OMJ88361.1"/>
    <property type="molecule type" value="Genomic_DNA"/>
</dbReference>
<accession>A0A1R2CH82</accession>
<keyword evidence="6" id="KW-0732">Signal</keyword>
<feature type="domain" description="CR-type" evidence="8">
    <location>
        <begin position="115"/>
        <end position="196"/>
    </location>
</feature>
<reference evidence="9 10" key="1">
    <citation type="submission" date="2016-11" db="EMBL/GenBank/DDBJ databases">
        <title>The macronuclear genome of Stentor coeruleus: a giant cell with tiny introns.</title>
        <authorList>
            <person name="Slabodnick M."/>
            <person name="Ruby J.G."/>
            <person name="Reiff S.B."/>
            <person name="Swart E.C."/>
            <person name="Gosai S."/>
            <person name="Prabakaran S."/>
            <person name="Witkowska E."/>
            <person name="Larue G.E."/>
            <person name="Fisher S."/>
            <person name="Freeman R.M."/>
            <person name="Gunawardena J."/>
            <person name="Chu W."/>
            <person name="Stover N.A."/>
            <person name="Gregory B.D."/>
            <person name="Nowacki M."/>
            <person name="Derisi J."/>
            <person name="Roy S.W."/>
            <person name="Marshall W.F."/>
            <person name="Sood P."/>
        </authorList>
    </citation>
    <scope>NUCLEOTIDE SEQUENCE [LARGE SCALE GENOMIC DNA]</scope>
    <source>
        <strain evidence="9">WM001</strain>
    </source>
</reference>
<feature type="chain" id="PRO_5013226697" description="J domain-containing protein" evidence="6">
    <location>
        <begin position="17"/>
        <end position="335"/>
    </location>
</feature>
<sequence>MKFSVILIGLASICKAIDYYEVLEVSPDADDTEIKKAFRSLSKKYHPDKNPGDEAARQKYLDITKANDVLSDAAKRQIYDIYGEEGVNDPSNFNKRKGPDYRFELEVDLEDVFNGMTKETSIRRNELCKKCKGTGAKDRKTIPCKGCGGKGVRLQNVGGFGFNMQMQVQCERCGGRGFLAAEKCPTCGGQKVQNAIKVFNVQIEAGMDNGSAITFSGQSEQNPDWFPGDIIFILKVRNHPRFTRKGNDLYANVRLTLREALLGYSKQISHLDGHVVQIDYKGVTQPNYIRTIAGEGMPHHDIASSKGDLFVTFLVDLPSKLTPDQEELVRKLLPR</sequence>
<dbReference type="PANTHER" id="PTHR43888">
    <property type="entry name" value="DNAJ-LIKE-2, ISOFORM A-RELATED"/>
    <property type="match status" value="1"/>
</dbReference>
<keyword evidence="1 5" id="KW-0479">Metal-binding</keyword>
<dbReference type="CDD" id="cd10719">
    <property type="entry name" value="DnaJ_zf"/>
    <property type="match status" value="1"/>
</dbReference>
<comment type="caution">
    <text evidence="9">The sequence shown here is derived from an EMBL/GenBank/DDBJ whole genome shotgun (WGS) entry which is preliminary data.</text>
</comment>
<dbReference type="SMART" id="SM00271">
    <property type="entry name" value="DnaJ"/>
    <property type="match status" value="1"/>
</dbReference>
<dbReference type="GO" id="GO:0030544">
    <property type="term" value="F:Hsp70 protein binding"/>
    <property type="evidence" value="ECO:0007669"/>
    <property type="project" value="InterPro"/>
</dbReference>
<dbReference type="InterPro" id="IPR012724">
    <property type="entry name" value="DnaJ"/>
</dbReference>
<keyword evidence="3 5" id="KW-0863">Zinc-finger</keyword>
<dbReference type="SUPFAM" id="SSF46565">
    <property type="entry name" value="Chaperone J-domain"/>
    <property type="match status" value="1"/>
</dbReference>
<evidence type="ECO:0000313" key="10">
    <source>
        <dbReference type="Proteomes" id="UP000187209"/>
    </source>
</evidence>
<dbReference type="CDD" id="cd06257">
    <property type="entry name" value="DnaJ"/>
    <property type="match status" value="1"/>
</dbReference>
<evidence type="ECO:0000259" key="7">
    <source>
        <dbReference type="PROSITE" id="PS50076"/>
    </source>
</evidence>
<organism evidence="9 10">
    <name type="scientific">Stentor coeruleus</name>
    <dbReference type="NCBI Taxonomy" id="5963"/>
    <lineage>
        <taxon>Eukaryota</taxon>
        <taxon>Sar</taxon>
        <taxon>Alveolata</taxon>
        <taxon>Ciliophora</taxon>
        <taxon>Postciliodesmatophora</taxon>
        <taxon>Heterotrichea</taxon>
        <taxon>Heterotrichida</taxon>
        <taxon>Stentoridae</taxon>
        <taxon>Stentor</taxon>
    </lineage>
</organism>
<dbReference type="AlphaFoldDB" id="A0A1R2CH82"/>
<feature type="signal peptide" evidence="6">
    <location>
        <begin position="1"/>
        <end position="16"/>
    </location>
</feature>
<dbReference type="OrthoDB" id="550424at2759"/>
<dbReference type="Gene3D" id="1.10.287.110">
    <property type="entry name" value="DnaJ domain"/>
    <property type="match status" value="1"/>
</dbReference>
<dbReference type="InterPro" id="IPR002939">
    <property type="entry name" value="DnaJ_C"/>
</dbReference>
<dbReference type="HAMAP" id="MF_01152">
    <property type="entry name" value="DnaJ"/>
    <property type="match status" value="1"/>
</dbReference>
<feature type="zinc finger region" description="CR-type" evidence="5">
    <location>
        <begin position="115"/>
        <end position="196"/>
    </location>
</feature>
<dbReference type="Pfam" id="PF00684">
    <property type="entry name" value="DnaJ_CXXCXGXG"/>
    <property type="match status" value="1"/>
</dbReference>
<keyword evidence="4 5" id="KW-0862">Zinc</keyword>
<evidence type="ECO:0000313" key="9">
    <source>
        <dbReference type="EMBL" id="OMJ88361.1"/>
    </source>
</evidence>
<dbReference type="PROSITE" id="PS51188">
    <property type="entry name" value="ZF_CR"/>
    <property type="match status" value="1"/>
</dbReference>
<dbReference type="PROSITE" id="PS50076">
    <property type="entry name" value="DNAJ_2"/>
    <property type="match status" value="1"/>
</dbReference>
<evidence type="ECO:0000256" key="3">
    <source>
        <dbReference type="ARBA" id="ARBA00022771"/>
    </source>
</evidence>
<dbReference type="Pfam" id="PF01556">
    <property type="entry name" value="DnaJ_C"/>
    <property type="match status" value="1"/>
</dbReference>
<dbReference type="FunFam" id="2.10.230.10:FF:000001">
    <property type="entry name" value="DnaJ subfamily A member 2"/>
    <property type="match status" value="1"/>
</dbReference>
<name>A0A1R2CH82_9CILI</name>
<dbReference type="CDD" id="cd10747">
    <property type="entry name" value="DnaJ_C"/>
    <property type="match status" value="1"/>
</dbReference>
<dbReference type="GO" id="GO:0008270">
    <property type="term" value="F:zinc ion binding"/>
    <property type="evidence" value="ECO:0007669"/>
    <property type="project" value="UniProtKB-KW"/>
</dbReference>
<evidence type="ECO:0000259" key="8">
    <source>
        <dbReference type="PROSITE" id="PS51188"/>
    </source>
</evidence>
<dbReference type="GO" id="GO:0005524">
    <property type="term" value="F:ATP binding"/>
    <property type="evidence" value="ECO:0007669"/>
    <property type="project" value="InterPro"/>
</dbReference>
<evidence type="ECO:0000256" key="1">
    <source>
        <dbReference type="ARBA" id="ARBA00022723"/>
    </source>
</evidence>
<dbReference type="Proteomes" id="UP000187209">
    <property type="component" value="Unassembled WGS sequence"/>
</dbReference>
<dbReference type="InterPro" id="IPR001305">
    <property type="entry name" value="HSP_DnaJ_Cys-rich_dom"/>
</dbReference>
<keyword evidence="10" id="KW-1185">Reference proteome</keyword>
<evidence type="ECO:0000256" key="4">
    <source>
        <dbReference type="ARBA" id="ARBA00022833"/>
    </source>
</evidence>
<protein>
    <recommendedName>
        <fullName evidence="11">J domain-containing protein</fullName>
    </recommendedName>
</protein>